<evidence type="ECO:0000313" key="15">
    <source>
        <dbReference type="Proteomes" id="UP001146793"/>
    </source>
</evidence>
<dbReference type="InterPro" id="IPR016156">
    <property type="entry name" value="FAD/NAD-linked_Rdtase_dimer_sf"/>
</dbReference>
<keyword evidence="7 11" id="KW-0676">Redox-active center</keyword>
<gene>
    <name evidence="14" type="ORF">M0812_23812</name>
</gene>
<organism evidence="14 15">
    <name type="scientific">Anaeramoeba flamelloides</name>
    <dbReference type="NCBI Taxonomy" id="1746091"/>
    <lineage>
        <taxon>Eukaryota</taxon>
        <taxon>Metamonada</taxon>
        <taxon>Anaeramoebidae</taxon>
        <taxon>Anaeramoeba</taxon>
    </lineage>
</organism>
<dbReference type="FunFam" id="3.30.390.30:FF:000001">
    <property type="entry name" value="Dihydrolipoyl dehydrogenase"/>
    <property type="match status" value="1"/>
</dbReference>
<dbReference type="InterPro" id="IPR004099">
    <property type="entry name" value="Pyr_nucl-diS_OxRdtase_dimer"/>
</dbReference>
<reference evidence="14" key="1">
    <citation type="submission" date="2022-08" db="EMBL/GenBank/DDBJ databases">
        <title>Novel sulphate-reducing endosymbionts in the free-living metamonad Anaeramoeba.</title>
        <authorList>
            <person name="Jerlstrom-Hultqvist J."/>
            <person name="Cepicka I."/>
            <person name="Gallot-Lavallee L."/>
            <person name="Salas-Leiva D."/>
            <person name="Curtis B.A."/>
            <person name="Zahonova K."/>
            <person name="Pipaliya S."/>
            <person name="Dacks J."/>
            <person name="Roger A.J."/>
        </authorList>
    </citation>
    <scope>NUCLEOTIDE SEQUENCE</scope>
    <source>
        <strain evidence="14">Busselton2</strain>
    </source>
</reference>
<dbReference type="PIRSF" id="PIRSF000350">
    <property type="entry name" value="Mercury_reductase_MerA"/>
    <property type="match status" value="1"/>
</dbReference>
<dbReference type="AlphaFoldDB" id="A0AAV7YGB6"/>
<evidence type="ECO:0000256" key="3">
    <source>
        <dbReference type="ARBA" id="ARBA00022827"/>
    </source>
</evidence>
<keyword evidence="4 11" id="KW-0560">Oxidoreductase</keyword>
<dbReference type="GO" id="GO:0045252">
    <property type="term" value="C:oxoglutarate dehydrogenase complex"/>
    <property type="evidence" value="ECO:0007669"/>
    <property type="project" value="TreeGrafter"/>
</dbReference>
<dbReference type="EMBL" id="JANTQA010000057">
    <property type="protein sequence ID" value="KAJ3428489.1"/>
    <property type="molecule type" value="Genomic_DNA"/>
</dbReference>
<protein>
    <recommendedName>
        <fullName evidence="11">Dihydrolipoyl dehydrogenase</fullName>
        <ecNumber evidence="11">1.8.1.4</ecNumber>
    </recommendedName>
</protein>
<dbReference type="Pfam" id="PF07992">
    <property type="entry name" value="Pyr_redox_2"/>
    <property type="match status" value="1"/>
</dbReference>
<evidence type="ECO:0000256" key="9">
    <source>
        <dbReference type="PIRSR" id="PIRSR000350-3"/>
    </source>
</evidence>
<evidence type="ECO:0000259" key="12">
    <source>
        <dbReference type="Pfam" id="PF02852"/>
    </source>
</evidence>
<dbReference type="EC" id="1.8.1.4" evidence="11"/>
<dbReference type="Proteomes" id="UP001146793">
    <property type="component" value="Unassembled WGS sequence"/>
</dbReference>
<dbReference type="PROSITE" id="PS00076">
    <property type="entry name" value="PYRIDINE_REDOX_1"/>
    <property type="match status" value="1"/>
</dbReference>
<comment type="caution">
    <text evidence="14">The sequence shown here is derived from an EMBL/GenBank/DDBJ whole genome shotgun (WGS) entry which is preliminary data.</text>
</comment>
<dbReference type="SUPFAM" id="SSF51905">
    <property type="entry name" value="FAD/NAD(P)-binding domain"/>
    <property type="match status" value="1"/>
</dbReference>
<dbReference type="InterPro" id="IPR006258">
    <property type="entry name" value="Lipoamide_DH"/>
</dbReference>
<keyword evidence="6" id="KW-1015">Disulfide bond</keyword>
<evidence type="ECO:0000256" key="8">
    <source>
        <dbReference type="PIRSR" id="PIRSR000350-2"/>
    </source>
</evidence>
<keyword evidence="5 9" id="KW-0520">NAD</keyword>
<dbReference type="GO" id="GO:0050660">
    <property type="term" value="F:flavin adenine dinucleotide binding"/>
    <property type="evidence" value="ECO:0007669"/>
    <property type="project" value="InterPro"/>
</dbReference>
<evidence type="ECO:0000259" key="13">
    <source>
        <dbReference type="Pfam" id="PF07992"/>
    </source>
</evidence>
<dbReference type="PRINTS" id="PR00368">
    <property type="entry name" value="FADPNR"/>
</dbReference>
<comment type="cofactor">
    <cofactor evidence="9 11">
        <name>FAD</name>
        <dbReference type="ChEBI" id="CHEBI:57692"/>
    </cofactor>
    <text evidence="9 11">Binds 1 FAD per subunit.</text>
</comment>
<feature type="binding site" evidence="9">
    <location>
        <begin position="235"/>
        <end position="242"/>
    </location>
    <ligand>
        <name>NAD(+)</name>
        <dbReference type="ChEBI" id="CHEBI:57540"/>
    </ligand>
</feature>
<dbReference type="InterPro" id="IPR050151">
    <property type="entry name" value="Class-I_Pyr_Nuc-Dis_Oxidored"/>
</dbReference>
<dbReference type="NCBIfam" id="TIGR01350">
    <property type="entry name" value="lipoamide_DH"/>
    <property type="match status" value="1"/>
</dbReference>
<feature type="binding site" evidence="9">
    <location>
        <position position="369"/>
    </location>
    <ligand>
        <name>FAD</name>
        <dbReference type="ChEBI" id="CHEBI:57692"/>
    </ligand>
</feature>
<feature type="binding site" evidence="9">
    <location>
        <position position="328"/>
    </location>
    <ligand>
        <name>NAD(+)</name>
        <dbReference type="ChEBI" id="CHEBI:57540"/>
    </ligand>
</feature>
<evidence type="ECO:0000256" key="4">
    <source>
        <dbReference type="ARBA" id="ARBA00023002"/>
    </source>
</evidence>
<dbReference type="SUPFAM" id="SSF55424">
    <property type="entry name" value="FAD/NAD-linked reductases, dimerisation (C-terminal) domain"/>
    <property type="match status" value="1"/>
</dbReference>
<evidence type="ECO:0000256" key="6">
    <source>
        <dbReference type="ARBA" id="ARBA00023157"/>
    </source>
</evidence>
<keyword evidence="9" id="KW-0547">Nucleotide-binding</keyword>
<dbReference type="PANTHER" id="PTHR22912:SF151">
    <property type="entry name" value="DIHYDROLIPOYL DEHYDROGENASE, MITOCHONDRIAL"/>
    <property type="match status" value="1"/>
</dbReference>
<feature type="domain" description="Pyridine nucleotide-disulphide oxidoreductase dimerisation" evidence="12">
    <location>
        <begin position="405"/>
        <end position="514"/>
    </location>
</feature>
<dbReference type="Gene3D" id="3.30.390.30">
    <property type="match status" value="1"/>
</dbReference>
<feature type="binding site" evidence="9">
    <location>
        <begin position="198"/>
        <end position="200"/>
    </location>
    <ligand>
        <name>FAD</name>
        <dbReference type="ChEBI" id="CHEBI:57692"/>
    </ligand>
</feature>
<sequence length="524" mass="56985">MFSLLHNSKLPSLSGTLFPKTALLRTLSKITEEQDVVIIGGEKEHEQNLLCGNVHNIYHIINEGPGGYVAAIKAAQLGLKVTCVDKRGSFGGTCLNVGCIPSKALLHTTHMYHTAMHEFPKYGIESPKSPPNLKKIMAHKRSAVTSLTKGIEYLFKKNKVSYIKGTATINSANEIDVVPLKKSEDGGTIKTKNIVIATGSDYITFPWLPVDEEVIVSSTGALSLSQVPKKMIVIGGGVIGLELGTVWKRLGAEVTVVELLNNIGGTLDLEVARELKKQLSRQKMKFLMPAKVTNVTVENKIASVEVQTCCKNPKKMKLEADCVLVSVGRKPYYEGLGLEKIGVQINNDRRINVNDHLQTNIPNIYAIGDVIHGPMLAHKAEEEGVAVVERIADPNKSIILNHKLIPGVVYTDPEVASVGCSEEQLKGAGVEYKVGKFPYMANSRAKAVGDFKGFVKIISHRKTGELLGAHIIGPNASEAIHELALGMYLNCTDKDIGEMCHAHPTLSEAIKEAAMDCYFKAIHL</sequence>
<dbReference type="InterPro" id="IPR023753">
    <property type="entry name" value="FAD/NAD-binding_dom"/>
</dbReference>
<evidence type="ECO:0000256" key="2">
    <source>
        <dbReference type="ARBA" id="ARBA00022630"/>
    </source>
</evidence>
<evidence type="ECO:0000256" key="11">
    <source>
        <dbReference type="RuleBase" id="RU003692"/>
    </source>
</evidence>
<dbReference type="GO" id="GO:0005739">
    <property type="term" value="C:mitochondrion"/>
    <property type="evidence" value="ECO:0007669"/>
    <property type="project" value="TreeGrafter"/>
</dbReference>
<dbReference type="InterPro" id="IPR001100">
    <property type="entry name" value="Pyr_nuc-diS_OxRdtase"/>
</dbReference>
<evidence type="ECO:0000256" key="10">
    <source>
        <dbReference type="PIRSR" id="PIRSR000350-4"/>
    </source>
</evidence>
<keyword evidence="2 11" id="KW-0285">Flavoprotein</keyword>
<feature type="disulfide bond" description="Redox-active" evidence="10">
    <location>
        <begin position="94"/>
        <end position="99"/>
    </location>
</feature>
<dbReference type="PANTHER" id="PTHR22912">
    <property type="entry name" value="DISULFIDE OXIDOREDUCTASE"/>
    <property type="match status" value="1"/>
</dbReference>
<dbReference type="PRINTS" id="PR00411">
    <property type="entry name" value="PNDRDTASEI"/>
</dbReference>
<dbReference type="GO" id="GO:0006103">
    <property type="term" value="P:2-oxoglutarate metabolic process"/>
    <property type="evidence" value="ECO:0007669"/>
    <property type="project" value="TreeGrafter"/>
</dbReference>
<dbReference type="Gene3D" id="3.50.50.60">
    <property type="entry name" value="FAD/NAD(P)-binding domain"/>
    <property type="match status" value="2"/>
</dbReference>
<dbReference type="Pfam" id="PF02852">
    <property type="entry name" value="Pyr_redox_dim"/>
    <property type="match status" value="1"/>
</dbReference>
<feature type="binding site" evidence="9">
    <location>
        <begin position="375"/>
        <end position="378"/>
    </location>
    <ligand>
        <name>FAD</name>
        <dbReference type="ChEBI" id="CHEBI:57692"/>
    </ligand>
</feature>
<comment type="miscellaneous">
    <text evidence="11">The active site is a redox-active disulfide bond.</text>
</comment>
<evidence type="ECO:0000256" key="1">
    <source>
        <dbReference type="ARBA" id="ARBA00007532"/>
    </source>
</evidence>
<dbReference type="GO" id="GO:0004148">
    <property type="term" value="F:dihydrolipoyl dehydrogenase (NADH) activity"/>
    <property type="evidence" value="ECO:0007669"/>
    <property type="project" value="UniProtKB-EC"/>
</dbReference>
<accession>A0AAV7YGB6</accession>
<evidence type="ECO:0000313" key="14">
    <source>
        <dbReference type="EMBL" id="KAJ3428489.1"/>
    </source>
</evidence>
<evidence type="ECO:0000256" key="5">
    <source>
        <dbReference type="ARBA" id="ARBA00023027"/>
    </source>
</evidence>
<feature type="binding site" evidence="9">
    <location>
        <position position="103"/>
    </location>
    <ligand>
        <name>FAD</name>
        <dbReference type="ChEBI" id="CHEBI:57692"/>
    </ligand>
</feature>
<evidence type="ECO:0000256" key="7">
    <source>
        <dbReference type="ARBA" id="ARBA00023284"/>
    </source>
</evidence>
<dbReference type="InterPro" id="IPR012999">
    <property type="entry name" value="Pyr_OxRdtase_I_AS"/>
</dbReference>
<keyword evidence="3 9" id="KW-0274">FAD</keyword>
<comment type="similarity">
    <text evidence="1 11">Belongs to the class-I pyridine nucleotide-disulfide oxidoreductase family.</text>
</comment>
<name>A0AAV7YGB6_9EUKA</name>
<comment type="catalytic activity">
    <reaction evidence="11">
        <text>N(6)-[(R)-dihydrolipoyl]-L-lysyl-[protein] + NAD(+) = N(6)-[(R)-lipoyl]-L-lysyl-[protein] + NADH + H(+)</text>
        <dbReference type="Rhea" id="RHEA:15045"/>
        <dbReference type="Rhea" id="RHEA-COMP:10474"/>
        <dbReference type="Rhea" id="RHEA-COMP:10475"/>
        <dbReference type="ChEBI" id="CHEBI:15378"/>
        <dbReference type="ChEBI" id="CHEBI:57540"/>
        <dbReference type="ChEBI" id="CHEBI:57945"/>
        <dbReference type="ChEBI" id="CHEBI:83099"/>
        <dbReference type="ChEBI" id="CHEBI:83100"/>
        <dbReference type="EC" id="1.8.1.4"/>
    </reaction>
</comment>
<feature type="domain" description="FAD/NAD(P)-binding" evidence="13">
    <location>
        <begin position="63"/>
        <end position="384"/>
    </location>
</feature>
<feature type="binding site" evidence="9">
    <location>
        <position position="258"/>
    </location>
    <ligand>
        <name>NAD(+)</name>
        <dbReference type="ChEBI" id="CHEBI:57540"/>
    </ligand>
</feature>
<proteinExistence type="inferred from homology"/>
<feature type="active site" description="Proton acceptor" evidence="8">
    <location>
        <position position="503"/>
    </location>
</feature>
<dbReference type="InterPro" id="IPR036188">
    <property type="entry name" value="FAD/NAD-bd_sf"/>
</dbReference>